<evidence type="ECO:0000313" key="2">
    <source>
        <dbReference type="Proteomes" id="UP000003730"/>
    </source>
</evidence>
<comment type="caution">
    <text evidence="1">The sequence shown here is derived from an EMBL/GenBank/DDBJ whole genome shotgun (WGS) entry which is preliminary data.</text>
</comment>
<keyword evidence="2" id="KW-1185">Reference proteome</keyword>
<dbReference type="OrthoDB" id="1100373at2"/>
<evidence type="ECO:0000313" key="1">
    <source>
        <dbReference type="EMBL" id="EGV44441.1"/>
    </source>
</evidence>
<dbReference type="Proteomes" id="UP000003730">
    <property type="component" value="Unassembled WGS sequence"/>
</dbReference>
<sequence>MSNIVKQGQSFFDKVTQLTGSIENVLKESILNGVSITDDLPIGYAVQVTEITNRRVVGYFNPFNEPATALAADKRKEIDSLGIGAMVIQDTFIVG</sequence>
<dbReference type="EMBL" id="AFXZ01000009">
    <property type="protein sequence ID" value="EGV44441.1"/>
    <property type="molecule type" value="Genomic_DNA"/>
</dbReference>
<proteinExistence type="predicted"/>
<dbReference type="STRING" id="1046627.BZARG_794"/>
<organism evidence="1 2">
    <name type="scientific">Bizionia argentinensis JUB59</name>
    <dbReference type="NCBI Taxonomy" id="1046627"/>
    <lineage>
        <taxon>Bacteria</taxon>
        <taxon>Pseudomonadati</taxon>
        <taxon>Bacteroidota</taxon>
        <taxon>Flavobacteriia</taxon>
        <taxon>Flavobacteriales</taxon>
        <taxon>Flavobacteriaceae</taxon>
        <taxon>Bizionia</taxon>
    </lineage>
</organism>
<reference evidence="1 2" key="1">
    <citation type="journal article" date="2008" name="Int. J. Syst. Evol. Microbiol.">
        <title>Bizionia argentinensis sp. nov., isolated from surface marine water in Antarctica.</title>
        <authorList>
            <person name="Bercovich A."/>
            <person name="Vazquez S.C."/>
            <person name="Yankilevich P."/>
            <person name="Coria S.H."/>
            <person name="Foti M."/>
            <person name="Hernandez E."/>
            <person name="Vidal A."/>
            <person name="Ruberto L."/>
            <person name="Melo C."/>
            <person name="Marenssi S."/>
            <person name="Criscuolo M."/>
            <person name="Memoli M."/>
            <person name="Arguelles M."/>
            <person name="Mac Cormack W.P."/>
        </authorList>
    </citation>
    <scope>NUCLEOTIDE SEQUENCE [LARGE SCALE GENOMIC DNA]</scope>
    <source>
        <strain evidence="1 2">JUB59</strain>
    </source>
</reference>
<dbReference type="AlphaFoldDB" id="G2EBB1"/>
<gene>
    <name evidence="1" type="ORF">BZARG_794</name>
</gene>
<name>G2EBB1_9FLAO</name>
<protein>
    <submittedName>
        <fullName evidence="1">Uncharacterized protein</fullName>
    </submittedName>
</protein>
<dbReference type="RefSeq" id="WP_008635678.1">
    <property type="nucleotide sequence ID" value="NZ_AFXZ01000009.1"/>
</dbReference>
<accession>G2EBB1</accession>